<dbReference type="EMBL" id="CP000013">
    <property type="protein sequence ID" value="AAU07476.1"/>
    <property type="molecule type" value="Genomic_DNA"/>
</dbReference>
<evidence type="ECO:0000313" key="1">
    <source>
        <dbReference type="EMBL" id="AAU07476.1"/>
    </source>
</evidence>
<sequence length="16" mass="1925">MKKEFKIGKNKRNNCS</sequence>
<dbReference type="KEGG" id="bga:BG0647"/>
<proteinExistence type="predicted"/>
<dbReference type="AlphaFoldDB" id="A0A7I6GWN6"/>
<organism evidence="1 2">
    <name type="scientific">Borrelia garinii subsp. bavariensis (strain ATCC BAA-2496 / DSM 23469 / PBi)</name>
    <name type="common">Borreliella bavariensis</name>
    <dbReference type="NCBI Taxonomy" id="290434"/>
    <lineage>
        <taxon>Bacteria</taxon>
        <taxon>Pseudomonadati</taxon>
        <taxon>Spirochaetota</taxon>
        <taxon>Spirochaetia</taxon>
        <taxon>Spirochaetales</taxon>
        <taxon>Borreliaceae</taxon>
        <taxon>Borreliella</taxon>
    </lineage>
</organism>
<protein>
    <submittedName>
        <fullName evidence="1">Uncharacterized protein</fullName>
    </submittedName>
</protein>
<name>A0A7I6GWN6_BORGP</name>
<gene>
    <name evidence="1" type="ordered locus">BG0647</name>
</gene>
<accession>A0A7I6GWN6</accession>
<dbReference type="Proteomes" id="UP000002276">
    <property type="component" value="Chromosome"/>
</dbReference>
<reference evidence="1 2" key="1">
    <citation type="journal article" date="2004" name="Nucleic Acids Res.">
        <title>Comparative analysis of the Borrelia garinii genome.</title>
        <authorList>
            <person name="Glockner G."/>
            <person name="Lehmann R."/>
            <person name="Romualdi A."/>
            <person name="Pradella S."/>
            <person name="Schulte-Spechtel U."/>
            <person name="Schilhabel M."/>
            <person name="Wilske B."/>
            <person name="Suhnel J."/>
            <person name="Platzer M."/>
        </authorList>
    </citation>
    <scope>NUCLEOTIDE SEQUENCE [LARGE SCALE GENOMIC DNA]</scope>
    <source>
        <strain evidence="2">ATCC BAA-2496 / DSM 23469 / PBi</strain>
    </source>
</reference>
<evidence type="ECO:0000313" key="2">
    <source>
        <dbReference type="Proteomes" id="UP000002276"/>
    </source>
</evidence>